<feature type="transmembrane region" description="Helical" evidence="1">
    <location>
        <begin position="7"/>
        <end position="29"/>
    </location>
</feature>
<proteinExistence type="predicted"/>
<keyword evidence="1" id="KW-1133">Transmembrane helix</keyword>
<dbReference type="InterPro" id="IPR003399">
    <property type="entry name" value="Mce/MlaD"/>
</dbReference>
<dbReference type="OrthoDB" id="9808689at2"/>
<keyword evidence="4" id="KW-1185">Reference proteome</keyword>
<comment type="caution">
    <text evidence="3">The sequence shown here is derived from an EMBL/GenBank/DDBJ whole genome shotgun (WGS) entry which is preliminary data.</text>
</comment>
<evidence type="ECO:0000313" key="3">
    <source>
        <dbReference type="EMBL" id="MBB4172772.1"/>
    </source>
</evidence>
<dbReference type="Pfam" id="PF02470">
    <property type="entry name" value="MlaD"/>
    <property type="match status" value="1"/>
</dbReference>
<organism evidence="3 4">
    <name type="scientific">Sulfitobacter noctilucicola</name>
    <dbReference type="NCBI Taxonomy" id="1342301"/>
    <lineage>
        <taxon>Bacteria</taxon>
        <taxon>Pseudomonadati</taxon>
        <taxon>Pseudomonadota</taxon>
        <taxon>Alphaproteobacteria</taxon>
        <taxon>Rhodobacterales</taxon>
        <taxon>Roseobacteraceae</taxon>
        <taxon>Sulfitobacter</taxon>
    </lineage>
</organism>
<name>A0A7W6M6V2_9RHOB</name>
<evidence type="ECO:0000259" key="2">
    <source>
        <dbReference type="Pfam" id="PF02470"/>
    </source>
</evidence>
<dbReference type="RefSeq" id="WP_025055142.1">
    <property type="nucleotide sequence ID" value="NZ_JACIFU010000001.1"/>
</dbReference>
<reference evidence="3 4" key="1">
    <citation type="submission" date="2020-08" db="EMBL/GenBank/DDBJ databases">
        <title>Genomic Encyclopedia of Type Strains, Phase IV (KMG-IV): sequencing the most valuable type-strain genomes for metagenomic binning, comparative biology and taxonomic classification.</title>
        <authorList>
            <person name="Goeker M."/>
        </authorList>
    </citation>
    <scope>NUCLEOTIDE SEQUENCE [LARGE SCALE GENOMIC DNA]</scope>
    <source>
        <strain evidence="3 4">DSM 101015</strain>
    </source>
</reference>
<gene>
    <name evidence="3" type="ORF">GGR93_000533</name>
</gene>
<sequence length="568" mass="59972">METRANYILIGVFALLSILGTLAFFIWLASVQINKQYQTYGILFEDVSGLDPSGDVLFNGISVGKVIGLRIAPQDPSKVFTTIEVETEVPVRSDTTAQLQSQGVTGVAYISLSGGTPEAPPLVADAEGWRIIPSRRSTIQTLVQDAPDLLAEATVLLEQFQALTGPENQAHVTRILSNLDASSGNLDQALNDFSDITGTVREATAQITLFTERLDSIGAAVVTTLEQSDGTLSAATTTFETANTALNDALGVIQSVGGTFDQAKLILEEQVPEILAQVSQIGTQTTAAIADLQDRSGTTLDGFADTAELLNSRLTELETTLREANTAFVAVTEASDSFDALVDGDGTLLVAEARVVLGDTKEALATVQDVMLQDVPAIMTDIRAGVTTARQAVDNVATSLTTHLDPMAQDAQEAISSANALFVKAQSSLGTLDRTLEVAEGALGSAQTTFDGASDVLNTDLAPMMTDIRAASEQIALAITDVSKDMPAITSDLRALIARSDAVVRSVQATVSQSAPGISGFAGKGLPELTSLASEARSLVRTLGDLVRRIERDPARFILDGRVPEYRR</sequence>
<protein>
    <submittedName>
        <fullName evidence="3">Phospholipid/cholesterol/gamma-HCH transport system substrate-binding protein</fullName>
    </submittedName>
</protein>
<keyword evidence="1" id="KW-0472">Membrane</keyword>
<evidence type="ECO:0000256" key="1">
    <source>
        <dbReference type="SAM" id="Phobius"/>
    </source>
</evidence>
<dbReference type="EMBL" id="JACIFU010000001">
    <property type="protein sequence ID" value="MBB4172772.1"/>
    <property type="molecule type" value="Genomic_DNA"/>
</dbReference>
<dbReference type="Proteomes" id="UP000565745">
    <property type="component" value="Unassembled WGS sequence"/>
</dbReference>
<dbReference type="PANTHER" id="PTHR36698:SF2">
    <property type="entry name" value="MCE_MLAD DOMAIN-CONTAINING PROTEIN"/>
    <property type="match status" value="1"/>
</dbReference>
<evidence type="ECO:0000313" key="4">
    <source>
        <dbReference type="Proteomes" id="UP000565745"/>
    </source>
</evidence>
<dbReference type="PANTHER" id="PTHR36698">
    <property type="entry name" value="BLL5892 PROTEIN"/>
    <property type="match status" value="1"/>
</dbReference>
<accession>A0A7W6M6V2</accession>
<dbReference type="AlphaFoldDB" id="A0A7W6M6V2"/>
<feature type="domain" description="Mce/MlaD" evidence="2">
    <location>
        <begin position="37"/>
        <end position="115"/>
    </location>
</feature>
<keyword evidence="1" id="KW-0812">Transmembrane</keyword>